<keyword evidence="2" id="KW-1185">Reference proteome</keyword>
<reference evidence="1" key="1">
    <citation type="submission" date="2021-03" db="EMBL/GenBank/DDBJ databases">
        <title>Draft genome sequence of rust myrtle Austropuccinia psidii MF-1, a brazilian biotype.</title>
        <authorList>
            <person name="Quecine M.C."/>
            <person name="Pachon D.M.R."/>
            <person name="Bonatelli M.L."/>
            <person name="Correr F.H."/>
            <person name="Franceschini L.M."/>
            <person name="Leite T.F."/>
            <person name="Margarido G.R.A."/>
            <person name="Almeida C.A."/>
            <person name="Ferrarezi J.A."/>
            <person name="Labate C.A."/>
        </authorList>
    </citation>
    <scope>NUCLEOTIDE SEQUENCE</scope>
    <source>
        <strain evidence="1">MF-1</strain>
    </source>
</reference>
<dbReference type="AlphaFoldDB" id="A0A9Q3DM75"/>
<evidence type="ECO:0000313" key="1">
    <source>
        <dbReference type="EMBL" id="MBW0502427.1"/>
    </source>
</evidence>
<dbReference type="Proteomes" id="UP000765509">
    <property type="component" value="Unassembled WGS sequence"/>
</dbReference>
<dbReference type="EMBL" id="AVOT02016812">
    <property type="protein sequence ID" value="MBW0502427.1"/>
    <property type="molecule type" value="Genomic_DNA"/>
</dbReference>
<sequence length="103" mass="11962">MRMNWEMAIEHPERWLAFELSGINGTYEGEIPQKKCNMDPKPPESNCSEIEEYYLSLSQDEAGSVSKIETDVRNQEPTDKTIKPLEKRKVKELENESTMIIEV</sequence>
<comment type="caution">
    <text evidence="1">The sequence shown here is derived from an EMBL/GenBank/DDBJ whole genome shotgun (WGS) entry which is preliminary data.</text>
</comment>
<accession>A0A9Q3DM75</accession>
<protein>
    <submittedName>
        <fullName evidence="1">Uncharacterized protein</fullName>
    </submittedName>
</protein>
<proteinExistence type="predicted"/>
<evidence type="ECO:0000313" key="2">
    <source>
        <dbReference type="Proteomes" id="UP000765509"/>
    </source>
</evidence>
<name>A0A9Q3DM75_9BASI</name>
<organism evidence="1 2">
    <name type="scientific">Austropuccinia psidii MF-1</name>
    <dbReference type="NCBI Taxonomy" id="1389203"/>
    <lineage>
        <taxon>Eukaryota</taxon>
        <taxon>Fungi</taxon>
        <taxon>Dikarya</taxon>
        <taxon>Basidiomycota</taxon>
        <taxon>Pucciniomycotina</taxon>
        <taxon>Pucciniomycetes</taxon>
        <taxon>Pucciniales</taxon>
        <taxon>Sphaerophragmiaceae</taxon>
        <taxon>Austropuccinia</taxon>
    </lineage>
</organism>
<gene>
    <name evidence="1" type="ORF">O181_042142</name>
</gene>